<evidence type="ECO:0000313" key="3">
    <source>
        <dbReference type="Proteomes" id="UP001140949"/>
    </source>
</evidence>
<dbReference type="EMBL" id="JANAVB010041619">
    <property type="protein sequence ID" value="KAJ6795949.1"/>
    <property type="molecule type" value="Genomic_DNA"/>
</dbReference>
<keyword evidence="1" id="KW-1133">Transmembrane helix</keyword>
<evidence type="ECO:0000256" key="1">
    <source>
        <dbReference type="SAM" id="Phobius"/>
    </source>
</evidence>
<reference evidence="2" key="1">
    <citation type="journal article" date="2023" name="GigaByte">
        <title>Genome assembly of the bearded iris, Iris pallida Lam.</title>
        <authorList>
            <person name="Bruccoleri R.E."/>
            <person name="Oakeley E.J."/>
            <person name="Faust A.M.E."/>
            <person name="Altorfer M."/>
            <person name="Dessus-Babus S."/>
            <person name="Burckhardt D."/>
            <person name="Oertli M."/>
            <person name="Naumann U."/>
            <person name="Petersen F."/>
            <person name="Wong J."/>
        </authorList>
    </citation>
    <scope>NUCLEOTIDE SEQUENCE</scope>
    <source>
        <strain evidence="2">GSM-AAB239-AS_SAM_17_03QT</strain>
    </source>
</reference>
<keyword evidence="2" id="KW-0808">Transferase</keyword>
<proteinExistence type="predicted"/>
<sequence length="75" mass="8536">MTVRPESEATLRTPSSSLSVNFLLIRSSSSLPCRVYDENRSPVSLWEIRLAAYFIRLTALAYFCDFICWVLCGLV</sequence>
<keyword evidence="2" id="KW-0675">Receptor</keyword>
<organism evidence="2 3">
    <name type="scientific">Iris pallida</name>
    <name type="common">Sweet iris</name>
    <dbReference type="NCBI Taxonomy" id="29817"/>
    <lineage>
        <taxon>Eukaryota</taxon>
        <taxon>Viridiplantae</taxon>
        <taxon>Streptophyta</taxon>
        <taxon>Embryophyta</taxon>
        <taxon>Tracheophyta</taxon>
        <taxon>Spermatophyta</taxon>
        <taxon>Magnoliopsida</taxon>
        <taxon>Liliopsida</taxon>
        <taxon>Asparagales</taxon>
        <taxon>Iridaceae</taxon>
        <taxon>Iridoideae</taxon>
        <taxon>Irideae</taxon>
        <taxon>Iris</taxon>
    </lineage>
</organism>
<evidence type="ECO:0000313" key="2">
    <source>
        <dbReference type="EMBL" id="KAJ6795949.1"/>
    </source>
</evidence>
<keyword evidence="2" id="KW-0418">Kinase</keyword>
<dbReference type="AlphaFoldDB" id="A0AAX6DW77"/>
<accession>A0AAX6DW77</accession>
<feature type="transmembrane region" description="Helical" evidence="1">
    <location>
        <begin position="50"/>
        <end position="72"/>
    </location>
</feature>
<keyword evidence="1" id="KW-0472">Membrane</keyword>
<name>A0AAX6DW77_IRIPA</name>
<reference evidence="2" key="2">
    <citation type="submission" date="2023-04" db="EMBL/GenBank/DDBJ databases">
        <authorList>
            <person name="Bruccoleri R.E."/>
            <person name="Oakeley E.J."/>
            <person name="Faust A.-M."/>
            <person name="Dessus-Babus S."/>
            <person name="Altorfer M."/>
            <person name="Burckhardt D."/>
            <person name="Oertli M."/>
            <person name="Naumann U."/>
            <person name="Petersen F."/>
            <person name="Wong J."/>
        </authorList>
    </citation>
    <scope>NUCLEOTIDE SEQUENCE</scope>
    <source>
        <strain evidence="2">GSM-AAB239-AS_SAM_17_03QT</strain>
        <tissue evidence="2">Leaf</tissue>
    </source>
</reference>
<gene>
    <name evidence="2" type="ORF">M6B38_224000</name>
</gene>
<comment type="caution">
    <text evidence="2">The sequence shown here is derived from an EMBL/GenBank/DDBJ whole genome shotgun (WGS) entry which is preliminary data.</text>
</comment>
<dbReference type="GO" id="GO:0016301">
    <property type="term" value="F:kinase activity"/>
    <property type="evidence" value="ECO:0007669"/>
    <property type="project" value="UniProtKB-KW"/>
</dbReference>
<keyword evidence="3" id="KW-1185">Reference proteome</keyword>
<protein>
    <submittedName>
        <fullName evidence="2">Prolin-rich extensin-like receptor protein kinase family protein</fullName>
    </submittedName>
</protein>
<keyword evidence="1" id="KW-0812">Transmembrane</keyword>
<dbReference type="Proteomes" id="UP001140949">
    <property type="component" value="Unassembled WGS sequence"/>
</dbReference>